<dbReference type="InterPro" id="IPR000878">
    <property type="entry name" value="4pyrrol_Mease"/>
</dbReference>
<evidence type="ECO:0000313" key="10">
    <source>
        <dbReference type="EMBL" id="MBN1572068.1"/>
    </source>
</evidence>
<dbReference type="Pfam" id="PF00590">
    <property type="entry name" value="TP_methylase"/>
    <property type="match status" value="1"/>
</dbReference>
<dbReference type="InterPro" id="IPR050161">
    <property type="entry name" value="Siro_Cobalamin_biosynth"/>
</dbReference>
<evidence type="ECO:0000256" key="6">
    <source>
        <dbReference type="RuleBase" id="RU003960"/>
    </source>
</evidence>
<dbReference type="GO" id="GO:0019354">
    <property type="term" value="P:siroheme biosynthetic process"/>
    <property type="evidence" value="ECO:0007669"/>
    <property type="project" value="InterPro"/>
</dbReference>
<dbReference type="PANTHER" id="PTHR45790">
    <property type="entry name" value="SIROHEME SYNTHASE-RELATED"/>
    <property type="match status" value="1"/>
</dbReference>
<dbReference type="GO" id="GO:0032259">
    <property type="term" value="P:methylation"/>
    <property type="evidence" value="ECO:0007669"/>
    <property type="project" value="UniProtKB-KW"/>
</dbReference>
<dbReference type="SUPFAM" id="SSF53790">
    <property type="entry name" value="Tetrapyrrole methylase"/>
    <property type="match status" value="1"/>
</dbReference>
<feature type="region of interest" description="Disordered" evidence="7">
    <location>
        <begin position="524"/>
        <end position="547"/>
    </location>
</feature>
<feature type="domain" description="Tetrapyrrole biosynthesis uroporphyrinogen III synthase" evidence="9">
    <location>
        <begin position="277"/>
        <end position="508"/>
    </location>
</feature>
<feature type="compositionally biased region" description="Basic residues" evidence="7">
    <location>
        <begin position="537"/>
        <end position="547"/>
    </location>
</feature>
<dbReference type="InterPro" id="IPR014776">
    <property type="entry name" value="4pyrrole_Mease_sub2"/>
</dbReference>
<dbReference type="NCBIfam" id="TIGR01469">
    <property type="entry name" value="cobA_cysG_Cterm"/>
    <property type="match status" value="1"/>
</dbReference>
<dbReference type="GO" id="GO:0004852">
    <property type="term" value="F:uroporphyrinogen-III synthase activity"/>
    <property type="evidence" value="ECO:0007669"/>
    <property type="project" value="InterPro"/>
</dbReference>
<evidence type="ECO:0000256" key="5">
    <source>
        <dbReference type="ARBA" id="ARBA00023244"/>
    </source>
</evidence>
<dbReference type="PROSITE" id="PS00839">
    <property type="entry name" value="SUMT_1"/>
    <property type="match status" value="1"/>
</dbReference>
<dbReference type="InterPro" id="IPR036108">
    <property type="entry name" value="4pyrrol_syn_uPrphyn_synt_sf"/>
</dbReference>
<dbReference type="InterPro" id="IPR003043">
    <property type="entry name" value="Uropor_MeTrfase_CS"/>
</dbReference>
<keyword evidence="2 6" id="KW-0489">Methyltransferase</keyword>
<keyword evidence="4" id="KW-0949">S-adenosyl-L-methionine</keyword>
<comment type="caution">
    <text evidence="10">The sequence shown here is derived from an EMBL/GenBank/DDBJ whole genome shotgun (WGS) entry which is preliminary data.</text>
</comment>
<reference evidence="10" key="2">
    <citation type="submission" date="2021-01" db="EMBL/GenBank/DDBJ databases">
        <authorList>
            <person name="Hahn C.R."/>
            <person name="Youssef N.H."/>
            <person name="Elshahed M."/>
        </authorList>
    </citation>
    <scope>NUCLEOTIDE SEQUENCE</scope>
    <source>
        <strain evidence="10">Zod_Metabat.24</strain>
    </source>
</reference>
<dbReference type="FunFam" id="3.40.1010.10:FF:000001">
    <property type="entry name" value="Siroheme synthase"/>
    <property type="match status" value="1"/>
</dbReference>
<dbReference type="InterPro" id="IPR014777">
    <property type="entry name" value="4pyrrole_Mease_sub1"/>
</dbReference>
<dbReference type="EMBL" id="JAFGIX010000011">
    <property type="protein sequence ID" value="MBN1572068.1"/>
    <property type="molecule type" value="Genomic_DNA"/>
</dbReference>
<reference evidence="10" key="1">
    <citation type="journal article" date="2021" name="Environ. Microbiol.">
        <title>Genomic characterization of three novel Desulfobacterota classes expand the metabolic and phylogenetic diversity of the phylum.</title>
        <authorList>
            <person name="Murphy C.L."/>
            <person name="Biggerstaff J."/>
            <person name="Eichhorn A."/>
            <person name="Ewing E."/>
            <person name="Shahan R."/>
            <person name="Soriano D."/>
            <person name="Stewart S."/>
            <person name="VanMol K."/>
            <person name="Walker R."/>
            <person name="Walters P."/>
            <person name="Elshahed M.S."/>
            <person name="Youssef N.H."/>
        </authorList>
    </citation>
    <scope>NUCLEOTIDE SEQUENCE</scope>
    <source>
        <strain evidence="10">Zod_Metabat.24</strain>
    </source>
</reference>
<evidence type="ECO:0000313" key="11">
    <source>
        <dbReference type="Proteomes" id="UP000809273"/>
    </source>
</evidence>
<sequence length="547" mass="58317">MDKGGREKGFRGVVYFVGAGPGDPGLLTLKGAWALAGADVVIYDYLVNKEILSHTRKDAELVYVGKMGGKASMSQKEINDLIVKEAKKGQFVVRLKGGDPFVFGRGGEEAMALTAKEIDYEVIPGVTSATAVPAYAGIPVTHREYASAVAFVTGHEDPTKDDTSVDWEYLSRFPGTIVILMGIMRIRENVDALISGGMDPDTPAGVISWGTTPRQRSVLGDLEEIADIVEEEGIEAPAVMVVGEVVDLAEGLSWFEHQPLFGKKIVVTRARDQAFELTDHLKSLGAEPALLPTIEIVPPQSDEPIIEAIRNLKDYDVVVFTSPNGARTFFQYLDGENLDGRSLAGIEVAVMGPGTARALHEFGILADIMPDDYIAEALAEAIIEAKGGELSGKKMLLFRAEGARKVLPEFLIGAGAEVDDVPAYRTVCPDISRDEMMEALEGADLVTFTSGSTAKNFRELVDKNGILDEADFTIPPAASIGPITTEAAEGAGLKVAVEALDHTVFGLVGSIMEYFVGPPPELTGISMGGPGAPGGSRRPKGGKGRRR</sequence>
<name>A0A9D8KDC5_9DELT</name>
<dbReference type="PANTHER" id="PTHR45790:SF3">
    <property type="entry name" value="S-ADENOSYL-L-METHIONINE-DEPENDENT UROPORPHYRINOGEN III METHYLTRANSFERASE, CHLOROPLASTIC"/>
    <property type="match status" value="1"/>
</dbReference>
<dbReference type="SUPFAM" id="SSF69618">
    <property type="entry name" value="HemD-like"/>
    <property type="match status" value="1"/>
</dbReference>
<dbReference type="Gene3D" id="3.40.1010.10">
    <property type="entry name" value="Cobalt-precorrin-4 Transmethylase, Domain 1"/>
    <property type="match status" value="1"/>
</dbReference>
<protein>
    <recommendedName>
        <fullName evidence="1">uroporphyrinogen-III C-methyltransferase</fullName>
        <ecNumber evidence="1">2.1.1.107</ecNumber>
    </recommendedName>
</protein>
<proteinExistence type="inferred from homology"/>
<gene>
    <name evidence="10" type="primary">cobA</name>
    <name evidence="10" type="ORF">JW984_02610</name>
</gene>
<dbReference type="GO" id="GO:0004851">
    <property type="term" value="F:uroporphyrin-III C-methyltransferase activity"/>
    <property type="evidence" value="ECO:0007669"/>
    <property type="project" value="UniProtKB-EC"/>
</dbReference>
<dbReference type="Pfam" id="PF02602">
    <property type="entry name" value="HEM4"/>
    <property type="match status" value="1"/>
</dbReference>
<accession>A0A9D8KDC5</accession>
<evidence type="ECO:0000256" key="4">
    <source>
        <dbReference type="ARBA" id="ARBA00022691"/>
    </source>
</evidence>
<organism evidence="10 11">
    <name type="scientific">Candidatus Zymogenus saltonus</name>
    <dbReference type="NCBI Taxonomy" id="2844893"/>
    <lineage>
        <taxon>Bacteria</taxon>
        <taxon>Deltaproteobacteria</taxon>
        <taxon>Candidatus Zymogenia</taxon>
        <taxon>Candidatus Zymogeniales</taxon>
        <taxon>Candidatus Zymogenaceae</taxon>
        <taxon>Candidatus Zymogenus</taxon>
    </lineage>
</organism>
<evidence type="ECO:0000256" key="2">
    <source>
        <dbReference type="ARBA" id="ARBA00022603"/>
    </source>
</evidence>
<dbReference type="InterPro" id="IPR006366">
    <property type="entry name" value="CobA/CysG_C"/>
</dbReference>
<evidence type="ECO:0000259" key="9">
    <source>
        <dbReference type="Pfam" id="PF02602"/>
    </source>
</evidence>
<evidence type="ECO:0000256" key="3">
    <source>
        <dbReference type="ARBA" id="ARBA00022679"/>
    </source>
</evidence>
<dbReference type="Proteomes" id="UP000809273">
    <property type="component" value="Unassembled WGS sequence"/>
</dbReference>
<keyword evidence="3 6" id="KW-0808">Transferase</keyword>
<evidence type="ECO:0000256" key="7">
    <source>
        <dbReference type="SAM" id="MobiDB-lite"/>
    </source>
</evidence>
<dbReference type="InterPro" id="IPR003754">
    <property type="entry name" value="4pyrrol_synth_uPrphyn_synth"/>
</dbReference>
<dbReference type="NCBIfam" id="NF004790">
    <property type="entry name" value="PRK06136.1"/>
    <property type="match status" value="1"/>
</dbReference>
<dbReference type="Gene3D" id="3.40.50.10090">
    <property type="match status" value="2"/>
</dbReference>
<feature type="domain" description="Tetrapyrrole methylase" evidence="8">
    <location>
        <begin position="14"/>
        <end position="226"/>
    </location>
</feature>
<evidence type="ECO:0000259" key="8">
    <source>
        <dbReference type="Pfam" id="PF00590"/>
    </source>
</evidence>
<dbReference type="InterPro" id="IPR035996">
    <property type="entry name" value="4pyrrol_Methylase_sf"/>
</dbReference>
<evidence type="ECO:0000256" key="1">
    <source>
        <dbReference type="ARBA" id="ARBA00012162"/>
    </source>
</evidence>
<dbReference type="PROSITE" id="PS00840">
    <property type="entry name" value="SUMT_2"/>
    <property type="match status" value="1"/>
</dbReference>
<dbReference type="Gene3D" id="3.30.950.10">
    <property type="entry name" value="Methyltransferase, Cobalt-precorrin-4 Transmethylase, Domain 2"/>
    <property type="match status" value="1"/>
</dbReference>
<dbReference type="CDD" id="cd06578">
    <property type="entry name" value="HemD"/>
    <property type="match status" value="1"/>
</dbReference>
<comment type="similarity">
    <text evidence="6">Belongs to the precorrin methyltransferase family.</text>
</comment>
<dbReference type="EC" id="2.1.1.107" evidence="1"/>
<dbReference type="AlphaFoldDB" id="A0A9D8KDC5"/>
<dbReference type="FunFam" id="3.30.950.10:FF:000001">
    <property type="entry name" value="Siroheme synthase"/>
    <property type="match status" value="1"/>
</dbReference>
<keyword evidence="5" id="KW-0627">Porphyrin biosynthesis</keyword>
<dbReference type="CDD" id="cd11642">
    <property type="entry name" value="SUMT"/>
    <property type="match status" value="1"/>
</dbReference>